<feature type="compositionally biased region" description="Polar residues" evidence="4">
    <location>
        <begin position="241"/>
        <end position="262"/>
    </location>
</feature>
<protein>
    <recommendedName>
        <fullName evidence="9">Band 7 domain-containing protein</fullName>
    </recommendedName>
</protein>
<accession>A0ABQ7TE86</accession>
<evidence type="ECO:0000256" key="4">
    <source>
        <dbReference type="SAM" id="MobiDB-lite"/>
    </source>
</evidence>
<keyword evidence="3" id="KW-0496">Mitochondrion</keyword>
<reference evidence="7 8" key="1">
    <citation type="journal article" date="2022" name="Gigascience">
        <title>A chromosome-level genome assembly and annotation of the desert horned lizard, Phrynosoma platyrhinos, provides insight into chromosomal rearrangements among reptiles.</title>
        <authorList>
            <person name="Koochekian N."/>
            <person name="Ascanio A."/>
            <person name="Farleigh K."/>
            <person name="Card D.C."/>
            <person name="Schield D.R."/>
            <person name="Castoe T.A."/>
            <person name="Jezkova T."/>
        </authorList>
    </citation>
    <scope>NUCLEOTIDE SEQUENCE [LARGE SCALE GENOMIC DNA]</scope>
    <source>
        <strain evidence="7">NK-2021</strain>
    </source>
</reference>
<evidence type="ECO:0000259" key="5">
    <source>
        <dbReference type="Pfam" id="PF01145"/>
    </source>
</evidence>
<dbReference type="PRINTS" id="PR00721">
    <property type="entry name" value="STOMATIN"/>
</dbReference>
<comment type="similarity">
    <text evidence="2">Belongs to the band 7/mec-2 family.</text>
</comment>
<dbReference type="InterPro" id="IPR032435">
    <property type="entry name" value="STML2-like_C"/>
</dbReference>
<dbReference type="PANTHER" id="PTHR43327">
    <property type="entry name" value="STOMATIN-LIKE PROTEIN 2, MITOCHONDRIAL"/>
    <property type="match status" value="1"/>
</dbReference>
<evidence type="ECO:0000259" key="6">
    <source>
        <dbReference type="Pfam" id="PF16200"/>
    </source>
</evidence>
<comment type="caution">
    <text evidence="7">The sequence shown here is derived from an EMBL/GenBank/DDBJ whole genome shotgun (WGS) entry which is preliminary data.</text>
</comment>
<dbReference type="InterPro" id="IPR001972">
    <property type="entry name" value="Stomatin_HflK_fam"/>
</dbReference>
<dbReference type="SUPFAM" id="SSF117892">
    <property type="entry name" value="Band 7/SPFH domain"/>
    <property type="match status" value="1"/>
</dbReference>
<dbReference type="PANTHER" id="PTHR43327:SF10">
    <property type="entry name" value="STOMATIN-LIKE PROTEIN 2, MITOCHONDRIAL"/>
    <property type="match status" value="1"/>
</dbReference>
<organism evidence="7 8">
    <name type="scientific">Phrynosoma platyrhinos</name>
    <name type="common">Desert horned lizard</name>
    <dbReference type="NCBI Taxonomy" id="52577"/>
    <lineage>
        <taxon>Eukaryota</taxon>
        <taxon>Metazoa</taxon>
        <taxon>Chordata</taxon>
        <taxon>Craniata</taxon>
        <taxon>Vertebrata</taxon>
        <taxon>Euteleostomi</taxon>
        <taxon>Lepidosauria</taxon>
        <taxon>Squamata</taxon>
        <taxon>Bifurcata</taxon>
        <taxon>Unidentata</taxon>
        <taxon>Episquamata</taxon>
        <taxon>Toxicofera</taxon>
        <taxon>Iguania</taxon>
        <taxon>Phrynosomatidae</taxon>
        <taxon>Phrynosomatinae</taxon>
        <taxon>Phrynosoma</taxon>
    </lineage>
</organism>
<dbReference type="InterPro" id="IPR001107">
    <property type="entry name" value="Band_7"/>
</dbReference>
<dbReference type="InterPro" id="IPR050710">
    <property type="entry name" value="Band7/mec-2_domain"/>
</dbReference>
<dbReference type="EMBL" id="JAIPUX010000439">
    <property type="protein sequence ID" value="KAH0627752.1"/>
    <property type="molecule type" value="Genomic_DNA"/>
</dbReference>
<dbReference type="InterPro" id="IPR036013">
    <property type="entry name" value="Band_7/SPFH_dom_sf"/>
</dbReference>
<dbReference type="Pfam" id="PF01145">
    <property type="entry name" value="Band_7"/>
    <property type="match status" value="1"/>
</dbReference>
<evidence type="ECO:0000256" key="3">
    <source>
        <dbReference type="ARBA" id="ARBA00023128"/>
    </source>
</evidence>
<dbReference type="Proteomes" id="UP000826234">
    <property type="component" value="Unassembled WGS sequence"/>
</dbReference>
<gene>
    <name evidence="7" type="ORF">JD844_008038</name>
</gene>
<feature type="domain" description="STML2-like C-terminal extension" evidence="6">
    <location>
        <begin position="182"/>
        <end position="243"/>
    </location>
</feature>
<dbReference type="CDD" id="cd08829">
    <property type="entry name" value="SPFH_paraslipin"/>
    <property type="match status" value="1"/>
</dbReference>
<comment type="subcellular location">
    <subcellularLocation>
        <location evidence="1">Mitochondrion</location>
    </subcellularLocation>
</comment>
<dbReference type="Gene3D" id="3.30.479.30">
    <property type="entry name" value="Band 7 domain"/>
    <property type="match status" value="1"/>
</dbReference>
<feature type="region of interest" description="Disordered" evidence="4">
    <location>
        <begin position="241"/>
        <end position="277"/>
    </location>
</feature>
<evidence type="ECO:0000313" key="8">
    <source>
        <dbReference type="Proteomes" id="UP000826234"/>
    </source>
</evidence>
<proteinExistence type="inferred from homology"/>
<keyword evidence="8" id="KW-1185">Reference proteome</keyword>
<evidence type="ECO:0000313" key="7">
    <source>
        <dbReference type="EMBL" id="KAH0627752.1"/>
    </source>
</evidence>
<evidence type="ECO:0000256" key="2">
    <source>
        <dbReference type="ARBA" id="ARBA00008164"/>
    </source>
</evidence>
<feature type="domain" description="Band 7" evidence="5">
    <location>
        <begin position="5"/>
        <end position="135"/>
    </location>
</feature>
<evidence type="ECO:0000256" key="1">
    <source>
        <dbReference type="ARBA" id="ARBA00004173"/>
    </source>
</evidence>
<sequence>MLGTSLKEIVINVPEQSAVTHDNVTLQIDGVLYLRIMDPYKVPPEYCGEVQEFELAKAVQSPFGAPEAYTLAQTTMRSELGKLSLDKVFRERESLNASIVDAINQASDYWGIRCLRYEIKDIHVPPRVEAERRKRATVLESEGTRESAINGESEQEEVLTCGRGEASAILAKAQAKAEAIRLLAAALAQQNGNSAASLSVAEQYVSAFSKLAKESNTVLLPSSTGDVSSMVAQAMGIYSSLSKTQPAKSPESTSAPSLQPHPSSSIEESEAEQASAS</sequence>
<name>A0ABQ7TE86_PHRPL</name>
<dbReference type="Pfam" id="PF16200">
    <property type="entry name" value="Band_7_C"/>
    <property type="match status" value="1"/>
</dbReference>
<evidence type="ECO:0008006" key="9">
    <source>
        <dbReference type="Google" id="ProtNLM"/>
    </source>
</evidence>